<dbReference type="InterPro" id="IPR029033">
    <property type="entry name" value="His_PPase_superfam"/>
</dbReference>
<dbReference type="EMBL" id="LFYR01000884">
    <property type="protein sequence ID" value="KMZ67813.1"/>
    <property type="molecule type" value="Genomic_DNA"/>
</dbReference>
<dbReference type="OrthoDB" id="354304at2759"/>
<dbReference type="OMA" id="HDAVNKT"/>
<proteinExistence type="inferred from homology"/>
<evidence type="ECO:0000256" key="4">
    <source>
        <dbReference type="ARBA" id="ARBA00022801"/>
    </source>
</evidence>
<evidence type="ECO:0000256" key="5">
    <source>
        <dbReference type="ARBA" id="ARBA00022946"/>
    </source>
</evidence>
<dbReference type="GO" id="GO:0016791">
    <property type="term" value="F:phosphatase activity"/>
    <property type="evidence" value="ECO:0000318"/>
    <property type="project" value="GO_Central"/>
</dbReference>
<dbReference type="Gene3D" id="3.40.50.1240">
    <property type="entry name" value="Phosphoglycerate mutase-like"/>
    <property type="match status" value="2"/>
</dbReference>
<dbReference type="FunFam" id="3.40.50.1240:FF:000018">
    <property type="entry name" value="Phosphoglycerate mutase"/>
    <property type="match status" value="1"/>
</dbReference>
<feature type="active site" description="Proton donor/acceptor" evidence="9">
    <location>
        <position position="150"/>
    </location>
</feature>
<organism evidence="12 13">
    <name type="scientific">Zostera marina</name>
    <name type="common">Eelgrass</name>
    <dbReference type="NCBI Taxonomy" id="29655"/>
    <lineage>
        <taxon>Eukaryota</taxon>
        <taxon>Viridiplantae</taxon>
        <taxon>Streptophyta</taxon>
        <taxon>Embryophyta</taxon>
        <taxon>Tracheophyta</taxon>
        <taxon>Spermatophyta</taxon>
        <taxon>Magnoliopsida</taxon>
        <taxon>Liliopsida</taxon>
        <taxon>Zosteraceae</taxon>
        <taxon>Zostera</taxon>
    </lineage>
</organism>
<dbReference type="SMART" id="SM00855">
    <property type="entry name" value="PGAM"/>
    <property type="match status" value="1"/>
</dbReference>
<dbReference type="PANTHER" id="PTHR48100:SF10">
    <property type="entry name" value="2-CARBOXY-D-ARABINITOL-1-PHOSPHATASE-RELATED"/>
    <property type="match status" value="1"/>
</dbReference>
<comment type="similarity">
    <text evidence="6">Belongs to the phosphoglycerate mutase family.</text>
</comment>
<evidence type="ECO:0000256" key="10">
    <source>
        <dbReference type="PIRSR" id="PIRSR613078-2"/>
    </source>
</evidence>
<feature type="compositionally biased region" description="Polar residues" evidence="11">
    <location>
        <begin position="78"/>
        <end position="89"/>
    </location>
</feature>
<evidence type="ECO:0000256" key="2">
    <source>
        <dbReference type="ARBA" id="ARBA00022528"/>
    </source>
</evidence>
<evidence type="ECO:0000256" key="6">
    <source>
        <dbReference type="ARBA" id="ARBA00038362"/>
    </source>
</evidence>
<dbReference type="InterPro" id="IPR013078">
    <property type="entry name" value="His_Pase_superF_clade-1"/>
</dbReference>
<dbReference type="PANTHER" id="PTHR48100">
    <property type="entry name" value="BROAD-SPECIFICITY PHOSPHATASE YOR283W-RELATED"/>
    <property type="match status" value="1"/>
</dbReference>
<feature type="active site" description="Tele-phosphohistidine intermediate" evidence="9">
    <location>
        <position position="71"/>
    </location>
</feature>
<dbReference type="SUPFAM" id="SSF53254">
    <property type="entry name" value="Phosphoglycerate mutase-like"/>
    <property type="match status" value="2"/>
</dbReference>
<evidence type="ECO:0000256" key="1">
    <source>
        <dbReference type="ARBA" id="ARBA00004470"/>
    </source>
</evidence>
<comment type="catalytic activity">
    <reaction evidence="7">
        <text>2-carboxy-D-arabinitol 1-phosphate + H2O = 2-carboxy-D-arabinitol + phosphate</text>
        <dbReference type="Rhea" id="RHEA:17837"/>
        <dbReference type="ChEBI" id="CHEBI:15377"/>
        <dbReference type="ChEBI" id="CHEBI:43474"/>
        <dbReference type="ChEBI" id="CHEBI:58008"/>
        <dbReference type="ChEBI" id="CHEBI:58185"/>
        <dbReference type="EC" id="3.1.3.63"/>
    </reaction>
</comment>
<feature type="region of interest" description="Disordered" evidence="11">
    <location>
        <begin position="27"/>
        <end position="58"/>
    </location>
</feature>
<feature type="compositionally biased region" description="Low complexity" evidence="11">
    <location>
        <begin position="27"/>
        <end position="46"/>
    </location>
</feature>
<dbReference type="InterPro" id="IPR001345">
    <property type="entry name" value="PG/BPGM_mutase_AS"/>
</dbReference>
<dbReference type="CDD" id="cd07067">
    <property type="entry name" value="HP_PGM_like"/>
    <property type="match status" value="2"/>
</dbReference>
<reference evidence="13" key="1">
    <citation type="journal article" date="2016" name="Nature">
        <title>The genome of the seagrass Zostera marina reveals angiosperm adaptation to the sea.</title>
        <authorList>
            <person name="Olsen J.L."/>
            <person name="Rouze P."/>
            <person name="Verhelst B."/>
            <person name="Lin Y.-C."/>
            <person name="Bayer T."/>
            <person name="Collen J."/>
            <person name="Dattolo E."/>
            <person name="De Paoli E."/>
            <person name="Dittami S."/>
            <person name="Maumus F."/>
            <person name="Michel G."/>
            <person name="Kersting A."/>
            <person name="Lauritano C."/>
            <person name="Lohaus R."/>
            <person name="Toepel M."/>
            <person name="Tonon T."/>
            <person name="Vanneste K."/>
            <person name="Amirebrahimi M."/>
            <person name="Brakel J."/>
            <person name="Bostroem C."/>
            <person name="Chovatia M."/>
            <person name="Grimwood J."/>
            <person name="Jenkins J.W."/>
            <person name="Jueterbock A."/>
            <person name="Mraz A."/>
            <person name="Stam W.T."/>
            <person name="Tice H."/>
            <person name="Bornberg-Bauer E."/>
            <person name="Green P.J."/>
            <person name="Pearson G.A."/>
            <person name="Procaccini G."/>
            <person name="Duarte C.M."/>
            <person name="Schmutz J."/>
            <person name="Reusch T.B.H."/>
            <person name="Van de Peer Y."/>
        </authorList>
    </citation>
    <scope>NUCLEOTIDE SEQUENCE [LARGE SCALE GENOMIC DNA]</scope>
    <source>
        <strain evidence="13">cv. Finnish</strain>
    </source>
</reference>
<gene>
    <name evidence="12" type="ORF">ZOSMA_258G00100</name>
</gene>
<feature type="binding site" evidence="10">
    <location>
        <position position="161"/>
    </location>
    <ligand>
        <name>substrate</name>
    </ligand>
</feature>
<accession>A0A0K9PFG3</accession>
<protein>
    <recommendedName>
        <fullName evidence="8">2-carboxy-D-arabinitol-1-phosphatase</fullName>
        <ecNumber evidence="8">3.1.3.63</ecNumber>
    </recommendedName>
</protein>
<feature type="region of interest" description="Disordered" evidence="11">
    <location>
        <begin position="78"/>
        <end position="101"/>
    </location>
</feature>
<evidence type="ECO:0000313" key="12">
    <source>
        <dbReference type="EMBL" id="KMZ67813.1"/>
    </source>
</evidence>
<evidence type="ECO:0000256" key="11">
    <source>
        <dbReference type="SAM" id="MobiDB-lite"/>
    </source>
</evidence>
<feature type="binding site" evidence="10">
    <location>
        <begin position="70"/>
        <end position="77"/>
    </location>
    <ligand>
        <name>substrate</name>
    </ligand>
</feature>
<dbReference type="EC" id="3.1.3.63" evidence="8"/>
<evidence type="ECO:0000256" key="9">
    <source>
        <dbReference type="PIRSR" id="PIRSR613078-1"/>
    </source>
</evidence>
<comment type="caution">
    <text evidence="12">The sequence shown here is derived from an EMBL/GenBank/DDBJ whole genome shotgun (WGS) entry which is preliminary data.</text>
</comment>
<keyword evidence="13" id="KW-1185">Reference proteome</keyword>
<evidence type="ECO:0000313" key="13">
    <source>
        <dbReference type="Proteomes" id="UP000036987"/>
    </source>
</evidence>
<dbReference type="Pfam" id="PF00300">
    <property type="entry name" value="His_Phos_1"/>
    <property type="match status" value="2"/>
</dbReference>
<sequence>MFVTVLSLHHHCLISPTFTLCSISRSRCYSSSPSSTTSTSTISASSRGEDPSPSTSFPLIRSGKRVILVRHGQSTWNEEGRIQGSSDHSILTPKGESQAESSRQMLVQDSFDVCFSSPLARSKRTAEIIWGSRVKDKKLMPIIQDEELREIDLYSFQGLLKRSPREPKFDRLYRMWQRDAPNFIIDGHYPARELWERARGCWNTILEHHGSESVLVVAHNAINQALIATALGLSSKYFRVLLQSNCGATVLDFTPASNERRFSSVCLNRLNQTPNSPVSFGNSSELRTTDRIILVTQGATDTSGQSMFSNFGYEPMNMLGVIQSQKTAELLLDFKLDVIICSPRVASIDTATAISEVQEAADCLGAGFVPRSVELKQMIDLEVEHIFQGQTNEASGSFKSTGLLNGLSDKATTDIWNRSKKVWSSLMLEFSDDSEFGKNIAIIGHPAVHIGLLSHCLKLNMKQMGSFHLDPGSICVLEFPDGPSGRSIVRCINYTAHLGRWSIPVTRSLPKDGEI</sequence>
<keyword evidence="5" id="KW-0809">Transit peptide</keyword>
<dbReference type="Proteomes" id="UP000036987">
    <property type="component" value="Unassembled WGS sequence"/>
</dbReference>
<dbReference type="AlphaFoldDB" id="A0A0K9PFG3"/>
<feature type="binding site" evidence="10">
    <location>
        <position position="121"/>
    </location>
    <ligand>
        <name>substrate</name>
    </ligand>
</feature>
<comment type="subcellular location">
    <subcellularLocation>
        <location evidence="1">Plastid</location>
        <location evidence="1">Chloroplast stroma</location>
    </subcellularLocation>
</comment>
<dbReference type="GO" id="GO:0047538">
    <property type="term" value="F:2-carboxy-D-arabinitol-1-phosphatase activity"/>
    <property type="evidence" value="ECO:0007669"/>
    <property type="project" value="UniProtKB-EC"/>
</dbReference>
<name>A0A0K9PFG3_ZOSMR</name>
<dbReference type="PROSITE" id="PS00175">
    <property type="entry name" value="PG_MUTASE"/>
    <property type="match status" value="1"/>
</dbReference>
<keyword evidence="2" id="KW-0150">Chloroplast</keyword>
<evidence type="ECO:0000256" key="3">
    <source>
        <dbReference type="ARBA" id="ARBA00022640"/>
    </source>
</evidence>
<evidence type="ECO:0000256" key="8">
    <source>
        <dbReference type="ARBA" id="ARBA00066640"/>
    </source>
</evidence>
<dbReference type="InterPro" id="IPR050275">
    <property type="entry name" value="PGM_Phosphatase"/>
</dbReference>
<keyword evidence="4" id="KW-0378">Hydrolase</keyword>
<evidence type="ECO:0000256" key="7">
    <source>
        <dbReference type="ARBA" id="ARBA00052441"/>
    </source>
</evidence>
<dbReference type="STRING" id="29655.A0A0K9PFG3"/>
<dbReference type="GO" id="GO:0009570">
    <property type="term" value="C:chloroplast stroma"/>
    <property type="evidence" value="ECO:0007669"/>
    <property type="project" value="UniProtKB-SubCell"/>
</dbReference>
<keyword evidence="3" id="KW-0934">Plastid</keyword>